<dbReference type="GO" id="GO:0003824">
    <property type="term" value="F:catalytic activity"/>
    <property type="evidence" value="ECO:0007669"/>
    <property type="project" value="InterPro"/>
</dbReference>
<feature type="region of interest" description="Disordered" evidence="1">
    <location>
        <begin position="392"/>
        <end position="414"/>
    </location>
</feature>
<organism evidence="2 3">
    <name type="scientific">Aspergillus lentulus</name>
    <dbReference type="NCBI Taxonomy" id="293939"/>
    <lineage>
        <taxon>Eukaryota</taxon>
        <taxon>Fungi</taxon>
        <taxon>Dikarya</taxon>
        <taxon>Ascomycota</taxon>
        <taxon>Pezizomycotina</taxon>
        <taxon>Eurotiomycetes</taxon>
        <taxon>Eurotiomycetidae</taxon>
        <taxon>Eurotiales</taxon>
        <taxon>Aspergillaceae</taxon>
        <taxon>Aspergillus</taxon>
        <taxon>Aspergillus subgen. Fumigati</taxon>
    </lineage>
</organism>
<dbReference type="PANTHER" id="PTHR46082">
    <property type="entry name" value="ATP/GTP-BINDING PROTEIN-RELATED"/>
    <property type="match status" value="1"/>
</dbReference>
<accession>A0AAN4PCQ9</accession>
<protein>
    <recommendedName>
        <fullName evidence="4">NB-ARC domain-containing protein</fullName>
    </recommendedName>
</protein>
<dbReference type="InterPro" id="IPR053137">
    <property type="entry name" value="NLR-like"/>
</dbReference>
<dbReference type="PANTHER" id="PTHR46082:SF6">
    <property type="entry name" value="AAA+ ATPASE DOMAIN-CONTAINING PROTEIN-RELATED"/>
    <property type="match status" value="1"/>
</dbReference>
<dbReference type="Gene3D" id="1.25.40.10">
    <property type="entry name" value="Tetratricopeptide repeat domain"/>
    <property type="match status" value="2"/>
</dbReference>
<comment type="caution">
    <text evidence="2">The sequence shown here is derived from an EMBL/GenBank/DDBJ whole genome shotgun (WGS) entry which is preliminary data.</text>
</comment>
<dbReference type="InterPro" id="IPR027417">
    <property type="entry name" value="P-loop_NTPase"/>
</dbReference>
<gene>
    <name evidence="2" type="ORF">ALT_1052</name>
</gene>
<dbReference type="InterPro" id="IPR035994">
    <property type="entry name" value="Nucleoside_phosphorylase_sf"/>
</dbReference>
<dbReference type="InterPro" id="IPR011990">
    <property type="entry name" value="TPR-like_helical_dom_sf"/>
</dbReference>
<reference evidence="2 3" key="1">
    <citation type="submission" date="2015-11" db="EMBL/GenBank/DDBJ databases">
        <title>Aspergillus lentulus strain IFM 54703T.</title>
        <authorList>
            <person name="Kusuya Y."/>
            <person name="Sakai K."/>
            <person name="Kamei K."/>
            <person name="Takahashi H."/>
            <person name="Yaguchi T."/>
        </authorList>
    </citation>
    <scope>NUCLEOTIDE SEQUENCE [LARGE SCALE GENOMIC DNA]</scope>
    <source>
        <strain evidence="2 3">IFM 54703</strain>
    </source>
</reference>
<proteinExistence type="predicted"/>
<dbReference type="Pfam" id="PF13424">
    <property type="entry name" value="TPR_12"/>
    <property type="match status" value="3"/>
</dbReference>
<dbReference type="EMBL" id="BCLY01000001">
    <property type="protein sequence ID" value="GAQ03731.1"/>
    <property type="molecule type" value="Genomic_DNA"/>
</dbReference>
<dbReference type="SUPFAM" id="SSF48452">
    <property type="entry name" value="TPR-like"/>
    <property type="match status" value="3"/>
</dbReference>
<dbReference type="Proteomes" id="UP000051487">
    <property type="component" value="Unassembled WGS sequence"/>
</dbReference>
<dbReference type="Pfam" id="PF13374">
    <property type="entry name" value="TPR_10"/>
    <property type="match status" value="1"/>
</dbReference>
<dbReference type="SUPFAM" id="SSF52540">
    <property type="entry name" value="P-loop containing nucleoside triphosphate hydrolases"/>
    <property type="match status" value="1"/>
</dbReference>
<evidence type="ECO:0008006" key="4">
    <source>
        <dbReference type="Google" id="ProtNLM"/>
    </source>
</evidence>
<name>A0AAN4PCQ9_ASPLE</name>
<evidence type="ECO:0000256" key="1">
    <source>
        <dbReference type="SAM" id="MobiDB-lite"/>
    </source>
</evidence>
<evidence type="ECO:0000313" key="2">
    <source>
        <dbReference type="EMBL" id="GAQ03731.1"/>
    </source>
</evidence>
<dbReference type="Gene3D" id="3.40.50.1580">
    <property type="entry name" value="Nucleoside phosphorylase domain"/>
    <property type="match status" value="1"/>
</dbReference>
<dbReference type="GO" id="GO:0009116">
    <property type="term" value="P:nucleoside metabolic process"/>
    <property type="evidence" value="ECO:0007669"/>
    <property type="project" value="InterPro"/>
</dbReference>
<sequence>MMDQATSAIPLGPGDLVQVSSYALNLLGSTGKGQELCYVSKLAEIWNLSRRAKRDYGTNMLPGFDARSVYAINSGIANPPVNRTDFKIAVLCALPLEAEAVLPLFEVVYSGDQYQNLTKASDDANAYTLGRIGEYNIILVHMPNAGKQAAASVAVHLKRSYPGIELSFLLGRDILLGDVIVSHGVVQYDLGTRLPNGFVRKDTLTSNLGRPSQEIRSIIAMMKASHKLLMPELLFHLAKIQEAQEIPYPGSQKDILFRSTYEHSPTNCQCFFDVSKIEDSVISRRRTPDVHTPCPNLHFGFVASGDMVIKSATYRDQVSEDEGVIGFEMELAGIWDSLPCILIKGVADYADSHKNKQWQRFAAASSAACLRSLLDFTPIPLAPLESGPSRAAVLGSSPCSPREGSLKRPAEDAPNSSPIILQTTARIASRVFKKQQTLKSVLGGPSKQLKSPSKQFTGREDFIQQLRLFFSSTAVPRVHRRDFVLYGPGGFGKTQICLKFAEECADIFWKIFLVDASNTETLNSSFREIALDPDAKTNGVVYSADSIVQWLSSQRRKWLLIFDNADEAPAAIEGFLVDSRYGNTLITTRNPNMRELADEDGFAQVGQMTENEAVLLLSRLSYNKKYTPETHERMKAIVHELGYVPLAIQHAASSISSGFCNFSGYLKIFRRHPFRLLADPAMRGASNYHNNLIAAWETSLSAIQNDNKQLEFADSTLGLMQVFSFFHPNDIMEDIFRRATRVSLAKPCGGNVEATTKGTSDLPTKILSVDKYGEWDPIVFRTAIQTLYRHRMTKEQQAATFRTAIAILAAAIERQSETTDYSFYRHLLPHVHALERFRVELDLPEEYFDDAYDSYWTMFEVNERWQDARDLDLQVMKKRRKFPHENEAQEIDVISRLSWAFRMLGTLDEAEELQKKALSYRRRVLGDEHKETLESMASLAWIYFDQARYKEAEDLQAYVYKTFQRLNCTKHSIFNSATALSATYCGQNKWEEAIELLELVIGNMKSELGVDNITTVDAMARLAAAYHAFYLLEAAEKMKLDVLRIRKKIQGDRHPATLTAAADLAATYVRQDRLDEALELISNVIEAREEVLGKTHRDSLTSLLILTNIYIRKERWVEAEEVCKQVIAGRKSVLPVNHPHTLWAKAHLALIHHYQGLLDESAREWQDVIAAQQEIRGSEHMETLLSMHNLALVWKSQGQAESALALMTKVLDARRRSLGKGHFRTLESEQVLRRWERMDHGGIAIEKPSPLAGNMAIIFEGKTRIHKR</sequence>
<dbReference type="Gene3D" id="3.40.50.300">
    <property type="entry name" value="P-loop containing nucleotide triphosphate hydrolases"/>
    <property type="match status" value="1"/>
</dbReference>
<dbReference type="AlphaFoldDB" id="A0AAN4PCQ9"/>
<evidence type="ECO:0000313" key="3">
    <source>
        <dbReference type="Proteomes" id="UP000051487"/>
    </source>
</evidence>
<dbReference type="SUPFAM" id="SSF53167">
    <property type="entry name" value="Purine and uridine phosphorylases"/>
    <property type="match status" value="1"/>
</dbReference>